<evidence type="ECO:0000313" key="3">
    <source>
        <dbReference type="Proteomes" id="UP001431209"/>
    </source>
</evidence>
<feature type="domain" description="Exocyst complex component Sec10-like alpha-helical bundle" evidence="1">
    <location>
        <begin position="9"/>
        <end position="398"/>
    </location>
</feature>
<protein>
    <submittedName>
        <fullName evidence="2">Exoc5</fullName>
    </submittedName>
</protein>
<dbReference type="Gene3D" id="1.20.58.1970">
    <property type="match status" value="1"/>
</dbReference>
<accession>A0AAW2YSZ5</accession>
<dbReference type="InterPro" id="IPR009976">
    <property type="entry name" value="Sec10-like"/>
</dbReference>
<gene>
    <name evidence="2" type="ORF">AKO1_007351</name>
</gene>
<dbReference type="Proteomes" id="UP001431209">
    <property type="component" value="Unassembled WGS sequence"/>
</dbReference>
<dbReference type="Pfam" id="PF07393">
    <property type="entry name" value="Sec10_HB"/>
    <property type="match status" value="1"/>
</dbReference>
<dbReference type="GO" id="GO:0006887">
    <property type="term" value="P:exocytosis"/>
    <property type="evidence" value="ECO:0007669"/>
    <property type="project" value="TreeGrafter"/>
</dbReference>
<sequence length="405" mass="46615">MDMSEATTMNMIENIFSERKQNYINIEVGHLEKVYKRKMDEIRDEENRVLIEMAQAKAAATSSYRGLFSTIQSHTNALSGASPEGNSTNKYKHMPGLNFEVVVTLINECATALSRCRKLSTVYQLPDNMSRCFKVLATFVGDYIDRGITAAMSTIEVNNPKLPPKTDMYQTLQLANSMLQKVQQHLEQQIIPHVSINVNVQLQCVKTKDDMYGKLELKVVKSLELLLKAILSHVQYIFEQESKKTTNEYKPKENINLNQVYMDHKCTTGCARVCKFLEEQVQYLSLCLYGSNRELFLSELGSEFYRVLTTQLKNFSVNSPGAIVLMRDLGEYQKCMRRFEVQAVDDLFDALREVSNLFLVAPQNMENVLGQLDNKKMSKEEIHDFVKMRTDYKTEKLNRLSYFVQ</sequence>
<evidence type="ECO:0000313" key="2">
    <source>
        <dbReference type="EMBL" id="KAL0479910.1"/>
    </source>
</evidence>
<name>A0AAW2YSZ5_9EUKA</name>
<dbReference type="GO" id="GO:0006893">
    <property type="term" value="P:Golgi to plasma membrane transport"/>
    <property type="evidence" value="ECO:0007669"/>
    <property type="project" value="TreeGrafter"/>
</dbReference>
<evidence type="ECO:0000259" key="1">
    <source>
        <dbReference type="Pfam" id="PF07393"/>
    </source>
</evidence>
<organism evidence="2 3">
    <name type="scientific">Acrasis kona</name>
    <dbReference type="NCBI Taxonomy" id="1008807"/>
    <lineage>
        <taxon>Eukaryota</taxon>
        <taxon>Discoba</taxon>
        <taxon>Heterolobosea</taxon>
        <taxon>Tetramitia</taxon>
        <taxon>Eutetramitia</taxon>
        <taxon>Acrasidae</taxon>
        <taxon>Acrasis</taxon>
    </lineage>
</organism>
<dbReference type="GO" id="GO:0000145">
    <property type="term" value="C:exocyst"/>
    <property type="evidence" value="ECO:0007669"/>
    <property type="project" value="TreeGrafter"/>
</dbReference>
<dbReference type="EMBL" id="JAOPGA020000605">
    <property type="protein sequence ID" value="KAL0479910.1"/>
    <property type="molecule type" value="Genomic_DNA"/>
</dbReference>
<dbReference type="AlphaFoldDB" id="A0AAW2YSZ5"/>
<dbReference type="PANTHER" id="PTHR12100:SF0">
    <property type="entry name" value="EXOCYST COMPLEX COMPONENT 5"/>
    <property type="match status" value="1"/>
</dbReference>
<dbReference type="PANTHER" id="PTHR12100">
    <property type="entry name" value="SEC10"/>
    <property type="match status" value="1"/>
</dbReference>
<keyword evidence="3" id="KW-1185">Reference proteome</keyword>
<proteinExistence type="predicted"/>
<dbReference type="InterPro" id="IPR048627">
    <property type="entry name" value="Sec10_HB"/>
</dbReference>
<comment type="caution">
    <text evidence="2">The sequence shown here is derived from an EMBL/GenBank/DDBJ whole genome shotgun (WGS) entry which is preliminary data.</text>
</comment>
<reference evidence="2 3" key="1">
    <citation type="submission" date="2024-03" db="EMBL/GenBank/DDBJ databases">
        <title>The Acrasis kona genome and developmental transcriptomes reveal deep origins of eukaryotic multicellular pathways.</title>
        <authorList>
            <person name="Sheikh S."/>
            <person name="Fu C.-J."/>
            <person name="Brown M.W."/>
            <person name="Baldauf S.L."/>
        </authorList>
    </citation>
    <scope>NUCLEOTIDE SEQUENCE [LARGE SCALE GENOMIC DNA]</scope>
    <source>
        <strain evidence="2 3">ATCC MYA-3509</strain>
    </source>
</reference>